<evidence type="ECO:0008006" key="3">
    <source>
        <dbReference type="Google" id="ProtNLM"/>
    </source>
</evidence>
<comment type="caution">
    <text evidence="1">The sequence shown here is derived from an EMBL/GenBank/DDBJ whole genome shotgun (WGS) entry which is preliminary data.</text>
</comment>
<dbReference type="EMBL" id="CAUYUJ010014950">
    <property type="protein sequence ID" value="CAK0848121.1"/>
    <property type="molecule type" value="Genomic_DNA"/>
</dbReference>
<gene>
    <name evidence="1" type="ORF">PCOR1329_LOCUS41144</name>
</gene>
<evidence type="ECO:0000313" key="2">
    <source>
        <dbReference type="Proteomes" id="UP001189429"/>
    </source>
</evidence>
<evidence type="ECO:0000313" key="1">
    <source>
        <dbReference type="EMBL" id="CAK0848121.1"/>
    </source>
</evidence>
<dbReference type="Proteomes" id="UP001189429">
    <property type="component" value="Unassembled WGS sequence"/>
</dbReference>
<keyword evidence="2" id="KW-1185">Reference proteome</keyword>
<name>A0ABN9TPW2_9DINO</name>
<sequence>PPPSAGAPLPRSAAAARGGARGDLNCEDPSRDYFLEWPKILANVESLLAAWARGGGDVEGSLVAFVEDLASRLNIDRAWPIFKAMGRSQCPLGTACVAAVLAWRCRSPWAGDPRGPSTERLFDAMLRQLPLLDLQPGDPPRPAAPARASPQLGCDAMLTRHLQELLRAVPLADALRSRWPVFELLSALHTENRAWPRGYP</sequence>
<reference evidence="1" key="1">
    <citation type="submission" date="2023-10" db="EMBL/GenBank/DDBJ databases">
        <authorList>
            <person name="Chen Y."/>
            <person name="Shah S."/>
            <person name="Dougan E. K."/>
            <person name="Thang M."/>
            <person name="Chan C."/>
        </authorList>
    </citation>
    <scope>NUCLEOTIDE SEQUENCE [LARGE SCALE GENOMIC DNA]</scope>
</reference>
<accession>A0ABN9TPW2</accession>
<proteinExistence type="predicted"/>
<feature type="non-terminal residue" evidence="1">
    <location>
        <position position="1"/>
    </location>
</feature>
<protein>
    <recommendedName>
        <fullName evidence="3">Anaphase-promoting complex subunit 1</fullName>
    </recommendedName>
</protein>
<organism evidence="1 2">
    <name type="scientific">Prorocentrum cordatum</name>
    <dbReference type="NCBI Taxonomy" id="2364126"/>
    <lineage>
        <taxon>Eukaryota</taxon>
        <taxon>Sar</taxon>
        <taxon>Alveolata</taxon>
        <taxon>Dinophyceae</taxon>
        <taxon>Prorocentrales</taxon>
        <taxon>Prorocentraceae</taxon>
        <taxon>Prorocentrum</taxon>
    </lineage>
</organism>